<evidence type="ECO:0000256" key="7">
    <source>
        <dbReference type="ARBA" id="ARBA00023054"/>
    </source>
</evidence>
<dbReference type="InterPro" id="IPR056173">
    <property type="entry name" value="Sec20_C"/>
</dbReference>
<keyword evidence="7" id="KW-0175">Coiled coil</keyword>
<comment type="similarity">
    <text evidence="9">Belongs to the SEC20 family.</text>
</comment>
<evidence type="ECO:0000256" key="10">
    <source>
        <dbReference type="SAM" id="MobiDB-lite"/>
    </source>
</evidence>
<sequence>MPARIPPRLVIPTYLKPPNDYNIALHATLNMSSISALQARLKELSTSLAQIHPLVSRLRNFTTAVGQGDEARLELGAEIHSLLKEAEIQLEVLRVDVEALETATEGRRKGVDNEKELERERVVALAGRLAEDLKKTRGDFRNAQLQAKRNAEIAKRKERELLFSRSQSAERKRESTEKLTQDDVLLNTSSDVTAALRRTHHLMQAELSRSQFAQETLGLFPPLLVLAALTNCITEQSTAALSSLSESYTGLDTLLSSSRNLVGSLLRSQKSDTWYLETAFYILIGTIAWLLFRRILYGPMWWLVWLPIRLAAKLVFTILGAVGLSSKAVQPSPSAISSQSLAQEVPVPTLHTEANVQTADGQASWDVPPVAEAKEDRMIDHIGNMVEDNEVGYRDEPTEVNEQQEEENEETNIDDISPEEKQRQAELPRNTKKRMYEATEVLENRKDEL</sequence>
<dbReference type="AlphaFoldDB" id="A0A9M0"/>
<feature type="compositionally biased region" description="Acidic residues" evidence="10">
    <location>
        <begin position="398"/>
        <end position="417"/>
    </location>
</feature>
<gene>
    <name evidence="13" type="primary">Aosec20</name>
</gene>
<keyword evidence="4" id="KW-0256">Endoplasmic reticulum</keyword>
<evidence type="ECO:0000256" key="8">
    <source>
        <dbReference type="ARBA" id="ARBA00023136"/>
    </source>
</evidence>
<dbReference type="GO" id="GO:0006890">
    <property type="term" value="P:retrograde vesicle-mediated transport, Golgi to endoplasmic reticulum"/>
    <property type="evidence" value="ECO:0007669"/>
    <property type="project" value="InterPro"/>
</dbReference>
<protein>
    <submittedName>
        <fullName evidence="13">Syntaxin</fullName>
    </submittedName>
</protein>
<dbReference type="VEuPathDB" id="FungiDB:AO090005001666"/>
<evidence type="ECO:0000256" key="3">
    <source>
        <dbReference type="ARBA" id="ARBA00022692"/>
    </source>
</evidence>
<feature type="region of interest" description="Disordered" evidence="10">
    <location>
        <begin position="385"/>
        <end position="449"/>
    </location>
</feature>
<evidence type="ECO:0000256" key="2">
    <source>
        <dbReference type="ARBA" id="ARBA00022448"/>
    </source>
</evidence>
<evidence type="ECO:0000256" key="6">
    <source>
        <dbReference type="ARBA" id="ARBA00022989"/>
    </source>
</evidence>
<accession>A0A9M0</accession>
<evidence type="ECO:0000256" key="9">
    <source>
        <dbReference type="ARBA" id="ARBA00037934"/>
    </source>
</evidence>
<proteinExistence type="inferred from homology"/>
<keyword evidence="2" id="KW-0813">Transport</keyword>
<dbReference type="PANTHER" id="PTHR12825">
    <property type="entry name" value="BNIP1-RELATED"/>
    <property type="match status" value="1"/>
</dbReference>
<evidence type="ECO:0000256" key="11">
    <source>
        <dbReference type="SAM" id="Phobius"/>
    </source>
</evidence>
<keyword evidence="8 11" id="KW-0472">Membrane</keyword>
<dbReference type="GO" id="GO:0031201">
    <property type="term" value="C:SNARE complex"/>
    <property type="evidence" value="ECO:0007669"/>
    <property type="project" value="TreeGrafter"/>
</dbReference>
<evidence type="ECO:0000313" key="13">
    <source>
        <dbReference type="EMBL" id="BAF36385.1"/>
    </source>
</evidence>
<dbReference type="EMBL" id="AB279883">
    <property type="protein sequence ID" value="BAF36385.1"/>
    <property type="molecule type" value="Genomic_DNA"/>
</dbReference>
<dbReference type="PANTHER" id="PTHR12825:SF0">
    <property type="entry name" value="VESICLE TRANSPORT PROTEIN SEC20"/>
    <property type="match status" value="1"/>
</dbReference>
<feature type="domain" description="Sec20 C-terminal" evidence="12">
    <location>
        <begin position="235"/>
        <end position="295"/>
    </location>
</feature>
<name>A0A9M0_ASPOZ</name>
<keyword evidence="6 11" id="KW-1133">Transmembrane helix</keyword>
<dbReference type="InterPro" id="IPR005606">
    <property type="entry name" value="Sec20"/>
</dbReference>
<reference evidence="13" key="1">
    <citation type="journal article" date="2007" name="Fungal Genet. Biol.">
        <title>Systematic analysis of SNARE localization in the filamentous fungus Aspergillus oryzae.</title>
        <authorList>
            <person name="Kuratsu M."/>
            <person name="Taura A."/>
            <person name="Shoji J.Y."/>
            <person name="Kikuchi S."/>
            <person name="Arioka M."/>
            <person name="Kitamoto K."/>
        </authorList>
    </citation>
    <scope>NUCLEOTIDE SEQUENCE</scope>
</reference>
<comment type="subcellular location">
    <subcellularLocation>
        <location evidence="1">Endoplasmic reticulum membrane</location>
        <topology evidence="1">Single-pass type IV membrane protein</topology>
    </subcellularLocation>
</comment>
<organism evidence="13">
    <name type="scientific">Aspergillus oryzae</name>
    <name type="common">Yellow koji mold</name>
    <dbReference type="NCBI Taxonomy" id="5062"/>
    <lineage>
        <taxon>Eukaryota</taxon>
        <taxon>Fungi</taxon>
        <taxon>Dikarya</taxon>
        <taxon>Ascomycota</taxon>
        <taxon>Pezizomycotina</taxon>
        <taxon>Eurotiomycetes</taxon>
        <taxon>Eurotiomycetidae</taxon>
        <taxon>Eurotiales</taxon>
        <taxon>Aspergillaceae</taxon>
        <taxon>Aspergillus</taxon>
        <taxon>Aspergillus subgen. Circumdati</taxon>
    </lineage>
</organism>
<feature type="transmembrane region" description="Helical" evidence="11">
    <location>
        <begin position="274"/>
        <end position="292"/>
    </location>
</feature>
<evidence type="ECO:0000256" key="5">
    <source>
        <dbReference type="ARBA" id="ARBA00022892"/>
    </source>
</evidence>
<keyword evidence="3 11" id="KW-0812">Transmembrane</keyword>
<feature type="compositionally biased region" description="Basic and acidic residues" evidence="10">
    <location>
        <begin position="434"/>
        <end position="449"/>
    </location>
</feature>
<evidence type="ECO:0000256" key="1">
    <source>
        <dbReference type="ARBA" id="ARBA00004163"/>
    </source>
</evidence>
<dbReference type="GO" id="GO:0005789">
    <property type="term" value="C:endoplasmic reticulum membrane"/>
    <property type="evidence" value="ECO:0007669"/>
    <property type="project" value="UniProtKB-SubCell"/>
</dbReference>
<keyword evidence="5" id="KW-0931">ER-Golgi transport</keyword>
<evidence type="ECO:0000256" key="4">
    <source>
        <dbReference type="ARBA" id="ARBA00022824"/>
    </source>
</evidence>
<evidence type="ECO:0000259" key="12">
    <source>
        <dbReference type="Pfam" id="PF03908"/>
    </source>
</evidence>
<feature type="transmembrane region" description="Helical" evidence="11">
    <location>
        <begin position="304"/>
        <end position="324"/>
    </location>
</feature>
<dbReference type="Pfam" id="PF03908">
    <property type="entry name" value="Sec20"/>
    <property type="match status" value="1"/>
</dbReference>
<dbReference type="GO" id="GO:0005484">
    <property type="term" value="F:SNAP receptor activity"/>
    <property type="evidence" value="ECO:0007669"/>
    <property type="project" value="InterPro"/>
</dbReference>